<name>A0ABT6SKX6_9ACTN</name>
<comment type="caution">
    <text evidence="3">The sequence shown here is derived from an EMBL/GenBank/DDBJ whole genome shotgun (WGS) entry which is preliminary data.</text>
</comment>
<keyword evidence="2" id="KW-0472">Membrane</keyword>
<protein>
    <submittedName>
        <fullName evidence="3">Uncharacterized protein</fullName>
    </submittedName>
</protein>
<feature type="region of interest" description="Disordered" evidence="1">
    <location>
        <begin position="1"/>
        <end position="22"/>
    </location>
</feature>
<evidence type="ECO:0000313" key="3">
    <source>
        <dbReference type="EMBL" id="MDI3407906.1"/>
    </source>
</evidence>
<feature type="compositionally biased region" description="Basic residues" evidence="1">
    <location>
        <begin position="1"/>
        <end position="19"/>
    </location>
</feature>
<keyword evidence="4" id="KW-1185">Reference proteome</keyword>
<sequence length="55" mass="6239">MARATSAHRKAARPSRRLPRPSTCWRDGQLMGAVLLFVFWFSLITFVFAVVSQNS</sequence>
<evidence type="ECO:0000256" key="2">
    <source>
        <dbReference type="SAM" id="Phobius"/>
    </source>
</evidence>
<accession>A0ABT6SKX6</accession>
<keyword evidence="2" id="KW-0812">Transmembrane</keyword>
<gene>
    <name evidence="3" type="ORF">QIS96_29340</name>
</gene>
<keyword evidence="2" id="KW-1133">Transmembrane helix</keyword>
<dbReference type="EMBL" id="JASCIQ010000038">
    <property type="protein sequence ID" value="MDI3407906.1"/>
    <property type="molecule type" value="Genomic_DNA"/>
</dbReference>
<dbReference type="RefSeq" id="WP_282545813.1">
    <property type="nucleotide sequence ID" value="NZ_JASCIQ010000038.1"/>
</dbReference>
<feature type="transmembrane region" description="Helical" evidence="2">
    <location>
        <begin position="30"/>
        <end position="51"/>
    </location>
</feature>
<reference evidence="3 4" key="1">
    <citation type="submission" date="2023-05" db="EMBL/GenBank/DDBJ databases">
        <title>Draft genome sequence of Streptomyces sp. B-S-A6 isolated from a cave soil in Thailand.</title>
        <authorList>
            <person name="Chamroensaksri N."/>
            <person name="Muangham S."/>
        </authorList>
    </citation>
    <scope>NUCLEOTIDE SEQUENCE [LARGE SCALE GENOMIC DNA]</scope>
    <source>
        <strain evidence="3 4">B-S-A6</strain>
    </source>
</reference>
<organism evidence="3 4">
    <name type="scientific">Streptomyces cavernicola</name>
    <dbReference type="NCBI Taxonomy" id="3043613"/>
    <lineage>
        <taxon>Bacteria</taxon>
        <taxon>Bacillati</taxon>
        <taxon>Actinomycetota</taxon>
        <taxon>Actinomycetes</taxon>
        <taxon>Kitasatosporales</taxon>
        <taxon>Streptomycetaceae</taxon>
        <taxon>Streptomyces</taxon>
    </lineage>
</organism>
<proteinExistence type="predicted"/>
<dbReference type="Proteomes" id="UP001223978">
    <property type="component" value="Unassembled WGS sequence"/>
</dbReference>
<evidence type="ECO:0000313" key="4">
    <source>
        <dbReference type="Proteomes" id="UP001223978"/>
    </source>
</evidence>
<evidence type="ECO:0000256" key="1">
    <source>
        <dbReference type="SAM" id="MobiDB-lite"/>
    </source>
</evidence>